<protein>
    <recommendedName>
        <fullName evidence="5">RNase H type-1 domain-containing protein</fullName>
    </recommendedName>
</protein>
<dbReference type="GO" id="GO:0004523">
    <property type="term" value="F:RNA-DNA hybrid ribonuclease activity"/>
    <property type="evidence" value="ECO:0007669"/>
    <property type="project" value="InterPro"/>
</dbReference>
<dbReference type="InterPro" id="IPR044730">
    <property type="entry name" value="RNase_H-like_dom_plant"/>
</dbReference>
<reference evidence="3" key="2">
    <citation type="journal article" date="2024" name="Plant">
        <title>Genomic evolution and insights into agronomic trait innovations of Sesamum species.</title>
        <authorList>
            <person name="Miao H."/>
            <person name="Wang L."/>
            <person name="Qu L."/>
            <person name="Liu H."/>
            <person name="Sun Y."/>
            <person name="Le M."/>
            <person name="Wang Q."/>
            <person name="Wei S."/>
            <person name="Zheng Y."/>
            <person name="Lin W."/>
            <person name="Duan Y."/>
            <person name="Cao H."/>
            <person name="Xiong S."/>
            <person name="Wang X."/>
            <person name="Wei L."/>
            <person name="Li C."/>
            <person name="Ma Q."/>
            <person name="Ju M."/>
            <person name="Zhao R."/>
            <person name="Li G."/>
            <person name="Mu C."/>
            <person name="Tian Q."/>
            <person name="Mei H."/>
            <person name="Zhang T."/>
            <person name="Gao T."/>
            <person name="Zhang H."/>
        </authorList>
    </citation>
    <scope>NUCLEOTIDE SEQUENCE</scope>
    <source>
        <strain evidence="3">3651</strain>
    </source>
</reference>
<feature type="domain" description="RNase H type-1" evidence="1">
    <location>
        <begin position="83"/>
        <end position="205"/>
    </location>
</feature>
<evidence type="ECO:0000259" key="2">
    <source>
        <dbReference type="Pfam" id="PF13966"/>
    </source>
</evidence>
<reference evidence="3" key="1">
    <citation type="submission" date="2020-06" db="EMBL/GenBank/DDBJ databases">
        <authorList>
            <person name="Li T."/>
            <person name="Hu X."/>
            <person name="Zhang T."/>
            <person name="Song X."/>
            <person name="Zhang H."/>
            <person name="Dai N."/>
            <person name="Sheng W."/>
            <person name="Hou X."/>
            <person name="Wei L."/>
        </authorList>
    </citation>
    <scope>NUCLEOTIDE SEQUENCE</scope>
    <source>
        <strain evidence="3">3651</strain>
        <tissue evidence="3">Leaf</tissue>
    </source>
</reference>
<dbReference type="InterPro" id="IPR002156">
    <property type="entry name" value="RNaseH_domain"/>
</dbReference>
<gene>
    <name evidence="3" type="ORF">Salat_2440500</name>
</gene>
<dbReference type="Proteomes" id="UP001293254">
    <property type="component" value="Unassembled WGS sequence"/>
</dbReference>
<dbReference type="EMBL" id="JACGWO010000009">
    <property type="protein sequence ID" value="KAK4420274.1"/>
    <property type="molecule type" value="Genomic_DNA"/>
</dbReference>
<dbReference type="PANTHER" id="PTHR47074:SF11">
    <property type="entry name" value="REVERSE TRANSCRIPTASE-LIKE PROTEIN"/>
    <property type="match status" value="1"/>
</dbReference>
<comment type="caution">
    <text evidence="3">The sequence shown here is derived from an EMBL/GenBank/DDBJ whole genome shotgun (WGS) entry which is preliminary data.</text>
</comment>
<proteinExistence type="predicted"/>
<dbReference type="GO" id="GO:0003676">
    <property type="term" value="F:nucleic acid binding"/>
    <property type="evidence" value="ECO:0007669"/>
    <property type="project" value="InterPro"/>
</dbReference>
<dbReference type="InterPro" id="IPR052929">
    <property type="entry name" value="RNase_H-like_EbsB-rel"/>
</dbReference>
<evidence type="ECO:0000259" key="1">
    <source>
        <dbReference type="Pfam" id="PF13456"/>
    </source>
</evidence>
<evidence type="ECO:0000313" key="4">
    <source>
        <dbReference type="Proteomes" id="UP001293254"/>
    </source>
</evidence>
<evidence type="ECO:0000313" key="3">
    <source>
        <dbReference type="EMBL" id="KAK4420274.1"/>
    </source>
</evidence>
<dbReference type="PANTHER" id="PTHR47074">
    <property type="entry name" value="BNAC02G40300D PROTEIN"/>
    <property type="match status" value="1"/>
</dbReference>
<dbReference type="Pfam" id="PF13456">
    <property type="entry name" value="RVT_3"/>
    <property type="match status" value="1"/>
</dbReference>
<keyword evidence="4" id="KW-1185">Reference proteome</keyword>
<dbReference type="AlphaFoldDB" id="A0AAE2CFI4"/>
<dbReference type="InterPro" id="IPR026960">
    <property type="entry name" value="RVT-Znf"/>
</dbReference>
<accession>A0AAE2CFI4</accession>
<sequence>MESSRARGPSHWDFIWKAKVPNRVKKLCWKICKEAVPVTNNLAKRRVSIEDLCPSRKHGGTTVPKKPWIFIWQKPPTHTVKLNFDGAGFRAERGVVFGVIARDEKGKCVGWKMGFLANIYDAMLTEARAARGAADLVGHHRWDNLILEGDNFQICTSLVSQEEDPWTTSPILNETKTILAVVRSVTISFINREGNHAAHCVARAANSGLPRIVLPMNVVAACQVDLLTI</sequence>
<feature type="domain" description="Reverse transcriptase zinc-binding" evidence="2">
    <location>
        <begin position="10"/>
        <end position="54"/>
    </location>
</feature>
<dbReference type="CDD" id="cd06222">
    <property type="entry name" value="RNase_H_like"/>
    <property type="match status" value="1"/>
</dbReference>
<dbReference type="InterPro" id="IPR036397">
    <property type="entry name" value="RNaseH_sf"/>
</dbReference>
<name>A0AAE2CFI4_9LAMI</name>
<dbReference type="Gene3D" id="3.30.420.10">
    <property type="entry name" value="Ribonuclease H-like superfamily/Ribonuclease H"/>
    <property type="match status" value="1"/>
</dbReference>
<dbReference type="Pfam" id="PF13966">
    <property type="entry name" value="zf-RVT"/>
    <property type="match status" value="1"/>
</dbReference>
<evidence type="ECO:0008006" key="5">
    <source>
        <dbReference type="Google" id="ProtNLM"/>
    </source>
</evidence>
<organism evidence="3 4">
    <name type="scientific">Sesamum alatum</name>
    <dbReference type="NCBI Taxonomy" id="300844"/>
    <lineage>
        <taxon>Eukaryota</taxon>
        <taxon>Viridiplantae</taxon>
        <taxon>Streptophyta</taxon>
        <taxon>Embryophyta</taxon>
        <taxon>Tracheophyta</taxon>
        <taxon>Spermatophyta</taxon>
        <taxon>Magnoliopsida</taxon>
        <taxon>eudicotyledons</taxon>
        <taxon>Gunneridae</taxon>
        <taxon>Pentapetalae</taxon>
        <taxon>asterids</taxon>
        <taxon>lamiids</taxon>
        <taxon>Lamiales</taxon>
        <taxon>Pedaliaceae</taxon>
        <taxon>Sesamum</taxon>
    </lineage>
</organism>